<dbReference type="PANTHER" id="PTHR36503">
    <property type="entry name" value="BLR2520 PROTEIN"/>
    <property type="match status" value="1"/>
</dbReference>
<proteinExistence type="predicted"/>
<keyword evidence="2" id="KW-0560">Oxidoreductase</keyword>
<dbReference type="Proteomes" id="UP000256269">
    <property type="component" value="Unassembled WGS sequence"/>
</dbReference>
<dbReference type="InterPro" id="IPR037523">
    <property type="entry name" value="VOC_core"/>
</dbReference>
<keyword evidence="2" id="KW-0456">Lyase</keyword>
<dbReference type="PANTHER" id="PTHR36503:SF2">
    <property type="entry name" value="BLR2408 PROTEIN"/>
    <property type="match status" value="1"/>
</dbReference>
<reference evidence="2 3" key="1">
    <citation type="submission" date="2018-08" db="EMBL/GenBank/DDBJ databases">
        <title>Genomic Encyclopedia of Archaeal and Bacterial Type Strains, Phase II (KMG-II): from individual species to whole genera.</title>
        <authorList>
            <person name="Goeker M."/>
        </authorList>
    </citation>
    <scope>NUCLEOTIDE SEQUENCE [LARGE SCALE GENOMIC DNA]</scope>
    <source>
        <strain evidence="2 3">DSM 45791</strain>
    </source>
</reference>
<accession>A0A3E0HB54</accession>
<dbReference type="SUPFAM" id="SSF54593">
    <property type="entry name" value="Glyoxalase/Bleomycin resistance protein/Dihydroxybiphenyl dioxygenase"/>
    <property type="match status" value="1"/>
</dbReference>
<name>A0A3E0HB54_9PSEU</name>
<keyword evidence="2" id="KW-0223">Dioxygenase</keyword>
<evidence type="ECO:0000259" key="1">
    <source>
        <dbReference type="PROSITE" id="PS51819"/>
    </source>
</evidence>
<evidence type="ECO:0000313" key="3">
    <source>
        <dbReference type="Proteomes" id="UP000256269"/>
    </source>
</evidence>
<dbReference type="InterPro" id="IPR029068">
    <property type="entry name" value="Glyas_Bleomycin-R_OHBP_Dase"/>
</dbReference>
<dbReference type="InterPro" id="IPR004360">
    <property type="entry name" value="Glyas_Fos-R_dOase_dom"/>
</dbReference>
<gene>
    <name evidence="2" type="ORF">BCF44_112210</name>
</gene>
<dbReference type="GO" id="GO:0051213">
    <property type="term" value="F:dioxygenase activity"/>
    <property type="evidence" value="ECO:0007669"/>
    <property type="project" value="UniProtKB-KW"/>
</dbReference>
<dbReference type="EMBL" id="QUNO01000012">
    <property type="protein sequence ID" value="REH41128.1"/>
    <property type="molecule type" value="Genomic_DNA"/>
</dbReference>
<organism evidence="2 3">
    <name type="scientific">Kutzneria buriramensis</name>
    <dbReference type="NCBI Taxonomy" id="1045776"/>
    <lineage>
        <taxon>Bacteria</taxon>
        <taxon>Bacillati</taxon>
        <taxon>Actinomycetota</taxon>
        <taxon>Actinomycetes</taxon>
        <taxon>Pseudonocardiales</taxon>
        <taxon>Pseudonocardiaceae</taxon>
        <taxon>Kutzneria</taxon>
    </lineage>
</organism>
<dbReference type="Pfam" id="PF00903">
    <property type="entry name" value="Glyoxalase"/>
    <property type="match status" value="1"/>
</dbReference>
<dbReference type="RefSeq" id="WP_170217866.1">
    <property type="nucleotide sequence ID" value="NZ_CP144375.1"/>
</dbReference>
<dbReference type="AlphaFoldDB" id="A0A3E0HB54"/>
<comment type="caution">
    <text evidence="2">The sequence shown here is derived from an EMBL/GenBank/DDBJ whole genome shotgun (WGS) entry which is preliminary data.</text>
</comment>
<protein>
    <submittedName>
        <fullName evidence="2">Catechol 2,3-dioxygenase-like lactoylglutathione lyase family enzyme</fullName>
    </submittedName>
</protein>
<dbReference type="Gene3D" id="3.10.180.10">
    <property type="entry name" value="2,3-Dihydroxybiphenyl 1,2-Dioxygenase, domain 1"/>
    <property type="match status" value="1"/>
</dbReference>
<feature type="domain" description="VOC" evidence="1">
    <location>
        <begin position="8"/>
        <end position="134"/>
    </location>
</feature>
<evidence type="ECO:0000313" key="2">
    <source>
        <dbReference type="EMBL" id="REH41128.1"/>
    </source>
</evidence>
<dbReference type="PROSITE" id="PS51819">
    <property type="entry name" value="VOC"/>
    <property type="match status" value="1"/>
</dbReference>
<sequence>MHPNSDGAFAGVRPNMLVANVDASLRFYADVLGFRIGWRWSDPEGRFLDADEPGPSQTAQVGRDKVLIIFTQKPGPHTTWLHLDVNSAAQVDELFREWTGRGAVIAEPPSLRAWGMYEMRVHDPDGNVLRVSSYPTDR</sequence>
<dbReference type="GO" id="GO:0016829">
    <property type="term" value="F:lyase activity"/>
    <property type="evidence" value="ECO:0007669"/>
    <property type="project" value="UniProtKB-KW"/>
</dbReference>
<keyword evidence="3" id="KW-1185">Reference proteome</keyword>